<accession>A0A5B8UDY3</accession>
<organism evidence="1 2">
    <name type="scientific">Flavisolibacter ginsenosidimutans</name>
    <dbReference type="NCBI Taxonomy" id="661481"/>
    <lineage>
        <taxon>Bacteria</taxon>
        <taxon>Pseudomonadati</taxon>
        <taxon>Bacteroidota</taxon>
        <taxon>Chitinophagia</taxon>
        <taxon>Chitinophagales</taxon>
        <taxon>Chitinophagaceae</taxon>
        <taxon>Flavisolibacter</taxon>
    </lineage>
</organism>
<name>A0A5B8UDY3_9BACT</name>
<sequence length="130" mass="15151">MTVAVQPETKDRKKNAAGLKGKRNLRITFFGTVLNDFNRKAKSQGKSNALPDRTFFEKCNEHHYKAEDADHDRKSIFFGEIFFHDLLVRWWILHEVTVRANIGRIKFSAFWFSAKPQKTSAKSEGLKFIF</sequence>
<evidence type="ECO:0000313" key="2">
    <source>
        <dbReference type="Proteomes" id="UP000321204"/>
    </source>
</evidence>
<reference evidence="1 2" key="1">
    <citation type="journal article" date="2015" name="Int. J. Syst. Evol. Microbiol.">
        <title>Flavisolibacter ginsenosidimutans sp. nov., with ginsenoside-converting activity isolated from soil used for cultivating ginseng.</title>
        <authorList>
            <person name="Zhao Y."/>
            <person name="Liu Q."/>
            <person name="Kang M.S."/>
            <person name="Jin F."/>
            <person name="Yu H."/>
            <person name="Im W.T."/>
        </authorList>
    </citation>
    <scope>NUCLEOTIDE SEQUENCE [LARGE SCALE GENOMIC DNA]</scope>
    <source>
        <strain evidence="1 2">Gsoil 636</strain>
    </source>
</reference>
<keyword evidence="2" id="KW-1185">Reference proteome</keyword>
<protein>
    <submittedName>
        <fullName evidence="1">Uncharacterized protein</fullName>
    </submittedName>
</protein>
<dbReference type="EMBL" id="CP042433">
    <property type="protein sequence ID" value="QEC54516.1"/>
    <property type="molecule type" value="Genomic_DNA"/>
</dbReference>
<gene>
    <name evidence="1" type="ORF">FSB75_00905</name>
</gene>
<dbReference type="RefSeq" id="WP_146781515.1">
    <property type="nucleotide sequence ID" value="NZ_BAABIO010000006.1"/>
</dbReference>
<dbReference type="AlphaFoldDB" id="A0A5B8UDY3"/>
<evidence type="ECO:0000313" key="1">
    <source>
        <dbReference type="EMBL" id="QEC54516.1"/>
    </source>
</evidence>
<dbReference type="Proteomes" id="UP000321204">
    <property type="component" value="Chromosome"/>
</dbReference>
<proteinExistence type="predicted"/>
<dbReference type="KEGG" id="fgg:FSB75_00905"/>